<feature type="non-terminal residue" evidence="4">
    <location>
        <position position="399"/>
    </location>
</feature>
<name>A0A9P1C9M1_9DINO</name>
<sequence>EFRFQSIDSKLSIALQNMVDAAGETAFEVKDRNIAARDKFATDYTNLGKPTTPAPKPAAPTPAPKDGKTGKPSAPAPKGKPGAPVLPSGNPKSQTPGGKKDRNCYGWLKGDCQKGDKCTFKHDPSMKGKRAAPSTKTSDAKATPALVRKYDDDIIAKAVPSEKKNKMDVKFNYHVDGHEYVKPDFVECSNRKPRRKTKKKKRSRRKTEFKRMMEEVDIKLDKEKDDGLEVVDGPPMPPPDGEHPYDGPEHHSMGKPGDGIIYLSDIGEHVKLDKRGRPYRVGPDGRKEVRGSPRPKSSHSPEEWRSLSAKERDVIIRRGKLEEEAEKLKEIKLKKEKEKKAKAEIAEKKKKKKSEASSHKDPPKDEGRKKKKNSNKDSKESSQAKMAARTLLSAWGCSE</sequence>
<dbReference type="OrthoDB" id="273070at2759"/>
<dbReference type="EMBL" id="CAMXCT020001177">
    <property type="protein sequence ID" value="CAL1140914.1"/>
    <property type="molecule type" value="Genomic_DNA"/>
</dbReference>
<feature type="zinc finger region" description="C3H1-type" evidence="1">
    <location>
        <begin position="98"/>
        <end position="125"/>
    </location>
</feature>
<dbReference type="EMBL" id="CAMXCT030001177">
    <property type="protein sequence ID" value="CAL4774851.1"/>
    <property type="molecule type" value="Genomic_DNA"/>
</dbReference>
<feature type="region of interest" description="Disordered" evidence="2">
    <location>
        <begin position="41"/>
        <end position="143"/>
    </location>
</feature>
<dbReference type="Gene3D" id="4.10.1000.10">
    <property type="entry name" value="Zinc finger, CCCH-type"/>
    <property type="match status" value="1"/>
</dbReference>
<feature type="compositionally biased region" description="Basic and acidic residues" evidence="2">
    <location>
        <begin position="299"/>
        <end position="347"/>
    </location>
</feature>
<gene>
    <name evidence="4" type="ORF">C1SCF055_LOCUS14802</name>
</gene>
<keyword evidence="7" id="KW-1185">Reference proteome</keyword>
<evidence type="ECO:0000313" key="5">
    <source>
        <dbReference type="EMBL" id="CAL1140914.1"/>
    </source>
</evidence>
<dbReference type="InterPro" id="IPR000571">
    <property type="entry name" value="Znf_CCCH"/>
</dbReference>
<evidence type="ECO:0000313" key="7">
    <source>
        <dbReference type="Proteomes" id="UP001152797"/>
    </source>
</evidence>
<feature type="domain" description="C3H1-type" evidence="3">
    <location>
        <begin position="98"/>
        <end position="125"/>
    </location>
</feature>
<dbReference type="GO" id="GO:0008270">
    <property type="term" value="F:zinc ion binding"/>
    <property type="evidence" value="ECO:0007669"/>
    <property type="project" value="UniProtKB-KW"/>
</dbReference>
<keyword evidence="1" id="KW-0479">Metal-binding</keyword>
<evidence type="ECO:0000256" key="2">
    <source>
        <dbReference type="SAM" id="MobiDB-lite"/>
    </source>
</evidence>
<keyword evidence="1" id="KW-0863">Zinc-finger</keyword>
<organism evidence="4">
    <name type="scientific">Cladocopium goreaui</name>
    <dbReference type="NCBI Taxonomy" id="2562237"/>
    <lineage>
        <taxon>Eukaryota</taxon>
        <taxon>Sar</taxon>
        <taxon>Alveolata</taxon>
        <taxon>Dinophyceae</taxon>
        <taxon>Suessiales</taxon>
        <taxon>Symbiodiniaceae</taxon>
        <taxon>Cladocopium</taxon>
    </lineage>
</organism>
<feature type="compositionally biased region" description="Basic and acidic residues" evidence="2">
    <location>
        <begin position="354"/>
        <end position="382"/>
    </location>
</feature>
<feature type="compositionally biased region" description="Basic residues" evidence="2">
    <location>
        <begin position="191"/>
        <end position="208"/>
    </location>
</feature>
<dbReference type="EMBL" id="CAMXCT010001177">
    <property type="protein sequence ID" value="CAI3987539.1"/>
    <property type="molecule type" value="Genomic_DNA"/>
</dbReference>
<feature type="compositionally biased region" description="Basic and acidic residues" evidence="2">
    <location>
        <begin position="240"/>
        <end position="252"/>
    </location>
</feature>
<feature type="compositionally biased region" description="Basic and acidic residues" evidence="2">
    <location>
        <begin position="266"/>
        <end position="276"/>
    </location>
</feature>
<feature type="region of interest" description="Disordered" evidence="2">
    <location>
        <begin position="188"/>
        <end position="399"/>
    </location>
</feature>
<evidence type="ECO:0000313" key="6">
    <source>
        <dbReference type="EMBL" id="CAL4774851.1"/>
    </source>
</evidence>
<feature type="compositionally biased region" description="Pro residues" evidence="2">
    <location>
        <begin position="52"/>
        <end position="63"/>
    </location>
</feature>
<feature type="compositionally biased region" description="Basic and acidic residues" evidence="2">
    <location>
        <begin position="111"/>
        <end position="126"/>
    </location>
</feature>
<evidence type="ECO:0000259" key="3">
    <source>
        <dbReference type="PROSITE" id="PS50103"/>
    </source>
</evidence>
<reference evidence="4" key="1">
    <citation type="submission" date="2022-10" db="EMBL/GenBank/DDBJ databases">
        <authorList>
            <person name="Chen Y."/>
            <person name="Dougan E. K."/>
            <person name="Chan C."/>
            <person name="Rhodes N."/>
            <person name="Thang M."/>
        </authorList>
    </citation>
    <scope>NUCLEOTIDE SEQUENCE</scope>
</reference>
<evidence type="ECO:0000313" key="4">
    <source>
        <dbReference type="EMBL" id="CAI3987539.1"/>
    </source>
</evidence>
<comment type="caution">
    <text evidence="4">The sequence shown here is derived from an EMBL/GenBank/DDBJ whole genome shotgun (WGS) entry which is preliminary data.</text>
</comment>
<keyword evidence="1" id="KW-0862">Zinc</keyword>
<feature type="non-terminal residue" evidence="4">
    <location>
        <position position="1"/>
    </location>
</feature>
<reference evidence="5" key="2">
    <citation type="submission" date="2024-04" db="EMBL/GenBank/DDBJ databases">
        <authorList>
            <person name="Chen Y."/>
            <person name="Shah S."/>
            <person name="Dougan E. K."/>
            <person name="Thang M."/>
            <person name="Chan C."/>
        </authorList>
    </citation>
    <scope>NUCLEOTIDE SEQUENCE [LARGE SCALE GENOMIC DNA]</scope>
</reference>
<protein>
    <submittedName>
        <fullName evidence="6">Copia protein</fullName>
    </submittedName>
</protein>
<proteinExistence type="predicted"/>
<evidence type="ECO:0000256" key="1">
    <source>
        <dbReference type="PROSITE-ProRule" id="PRU00723"/>
    </source>
</evidence>
<feature type="compositionally biased region" description="Basic and acidic residues" evidence="2">
    <location>
        <begin position="209"/>
        <end position="227"/>
    </location>
</feature>
<accession>A0A9P1C9M1</accession>
<dbReference type="AlphaFoldDB" id="A0A9P1C9M1"/>
<dbReference type="Proteomes" id="UP001152797">
    <property type="component" value="Unassembled WGS sequence"/>
</dbReference>
<feature type="compositionally biased region" description="Low complexity" evidence="2">
    <location>
        <begin position="70"/>
        <end position="83"/>
    </location>
</feature>
<dbReference type="PROSITE" id="PS50103">
    <property type="entry name" value="ZF_C3H1"/>
    <property type="match status" value="1"/>
</dbReference>